<evidence type="ECO:0000313" key="2">
    <source>
        <dbReference type="Proteomes" id="UP000034034"/>
    </source>
</evidence>
<dbReference type="InterPro" id="IPR035093">
    <property type="entry name" value="RelE/ParE_toxin_dom_sf"/>
</dbReference>
<dbReference type="PATRIC" id="fig|408015.6.peg.3220"/>
<dbReference type="EMBL" id="CP009922">
    <property type="protein sequence ID" value="AKG44563.1"/>
    <property type="molecule type" value="Genomic_DNA"/>
</dbReference>
<dbReference type="KEGG" id="sxi:SXIM_31790"/>
<name>A0A0F7FX89_9ACTN</name>
<proteinExistence type="predicted"/>
<gene>
    <name evidence="1" type="ORF">SXIM_31790</name>
</gene>
<dbReference type="STRING" id="408015.SXIM_31790"/>
<accession>A0A0F7FX89</accession>
<organism evidence="1 2">
    <name type="scientific">Streptomyces xiamenensis</name>
    <dbReference type="NCBI Taxonomy" id="408015"/>
    <lineage>
        <taxon>Bacteria</taxon>
        <taxon>Bacillati</taxon>
        <taxon>Actinomycetota</taxon>
        <taxon>Actinomycetes</taxon>
        <taxon>Kitasatosporales</taxon>
        <taxon>Streptomycetaceae</taxon>
        <taxon>Streptomyces</taxon>
    </lineage>
</organism>
<dbReference type="SUPFAM" id="SSF143011">
    <property type="entry name" value="RelE-like"/>
    <property type="match status" value="1"/>
</dbReference>
<protein>
    <submittedName>
        <fullName evidence="1">Uncharacterized protein</fullName>
    </submittedName>
</protein>
<evidence type="ECO:0000313" key="1">
    <source>
        <dbReference type="EMBL" id="AKG44563.1"/>
    </source>
</evidence>
<dbReference type="HOGENOM" id="CLU_2940095_0_0_11"/>
<dbReference type="Proteomes" id="UP000034034">
    <property type="component" value="Chromosome"/>
</dbReference>
<reference evidence="1" key="1">
    <citation type="submission" date="2019-08" db="EMBL/GenBank/DDBJ databases">
        <title>Complete genome sequence of a mangrove-derived Streptomyces xiamenensis.</title>
        <authorList>
            <person name="Xu J."/>
        </authorList>
    </citation>
    <scope>NUCLEOTIDE SEQUENCE</scope>
    <source>
        <strain evidence="1">318</strain>
    </source>
</reference>
<sequence>MQQVLDSVNLLPGNPRPDGAFAMGSDRFRIRICFYRVIYVVKQHKPAVLLVEHVGHANRP</sequence>
<dbReference type="AlphaFoldDB" id="A0A0F7FX89"/>
<keyword evidence="2" id="KW-1185">Reference proteome</keyword>